<evidence type="ECO:0000313" key="1">
    <source>
        <dbReference type="EMBL" id="GEU56866.1"/>
    </source>
</evidence>
<gene>
    <name evidence="1" type="ORF">Tci_028844</name>
</gene>
<organism evidence="1">
    <name type="scientific">Tanacetum cinerariifolium</name>
    <name type="common">Dalmatian daisy</name>
    <name type="synonym">Chrysanthemum cinerariifolium</name>
    <dbReference type="NCBI Taxonomy" id="118510"/>
    <lineage>
        <taxon>Eukaryota</taxon>
        <taxon>Viridiplantae</taxon>
        <taxon>Streptophyta</taxon>
        <taxon>Embryophyta</taxon>
        <taxon>Tracheophyta</taxon>
        <taxon>Spermatophyta</taxon>
        <taxon>Magnoliopsida</taxon>
        <taxon>eudicotyledons</taxon>
        <taxon>Gunneridae</taxon>
        <taxon>Pentapetalae</taxon>
        <taxon>asterids</taxon>
        <taxon>campanulids</taxon>
        <taxon>Asterales</taxon>
        <taxon>Asteraceae</taxon>
        <taxon>Asteroideae</taxon>
        <taxon>Anthemideae</taxon>
        <taxon>Anthemidinae</taxon>
        <taxon>Tanacetum</taxon>
    </lineage>
</organism>
<sequence length="104" mass="11832">MSMIIQSSVKDKILATPIDTSEVENTLAEMLRELDQQMEKRADDARYTSSNLEKSKKCSWSSEGRELEAIRVLWCADYHIHYNAVDFAGREEISSYKVHSGSDG</sequence>
<name>A0A6L2L5H8_TANCI</name>
<proteinExistence type="predicted"/>
<dbReference type="AlphaFoldDB" id="A0A6L2L5H8"/>
<comment type="caution">
    <text evidence="1">The sequence shown here is derived from an EMBL/GenBank/DDBJ whole genome shotgun (WGS) entry which is preliminary data.</text>
</comment>
<dbReference type="EMBL" id="BKCJ010003735">
    <property type="protein sequence ID" value="GEU56866.1"/>
    <property type="molecule type" value="Genomic_DNA"/>
</dbReference>
<protein>
    <submittedName>
        <fullName evidence="1">Uncharacterized protein</fullName>
    </submittedName>
</protein>
<reference evidence="1" key="1">
    <citation type="journal article" date="2019" name="Sci. Rep.">
        <title>Draft genome of Tanacetum cinerariifolium, the natural source of mosquito coil.</title>
        <authorList>
            <person name="Yamashiro T."/>
            <person name="Shiraishi A."/>
            <person name="Satake H."/>
            <person name="Nakayama K."/>
        </authorList>
    </citation>
    <scope>NUCLEOTIDE SEQUENCE</scope>
</reference>
<accession>A0A6L2L5H8</accession>